<gene>
    <name evidence="1" type="ORF">HPB49_023031</name>
</gene>
<protein>
    <submittedName>
        <fullName evidence="1">Uncharacterized protein</fullName>
    </submittedName>
</protein>
<sequence length="92" mass="10300">MNTHSDIDAPTVSAVELKLAPVWSSDLELWFIQVQAQFAARRITAGLMRYHSHREQLAASYNQRGLRSASRPTCGEHVLNFEGDTHSTPHAI</sequence>
<proteinExistence type="predicted"/>
<name>A0ACB8D086_DERSI</name>
<evidence type="ECO:0000313" key="1">
    <source>
        <dbReference type="EMBL" id="KAH7954938.1"/>
    </source>
</evidence>
<dbReference type="EMBL" id="CM023473">
    <property type="protein sequence ID" value="KAH7954938.1"/>
    <property type="molecule type" value="Genomic_DNA"/>
</dbReference>
<dbReference type="Proteomes" id="UP000821865">
    <property type="component" value="Chromosome 4"/>
</dbReference>
<keyword evidence="2" id="KW-1185">Reference proteome</keyword>
<comment type="caution">
    <text evidence="1">The sequence shown here is derived from an EMBL/GenBank/DDBJ whole genome shotgun (WGS) entry which is preliminary data.</text>
</comment>
<accession>A0ACB8D086</accession>
<evidence type="ECO:0000313" key="2">
    <source>
        <dbReference type="Proteomes" id="UP000821865"/>
    </source>
</evidence>
<reference evidence="1" key="1">
    <citation type="submission" date="2020-05" db="EMBL/GenBank/DDBJ databases">
        <title>Large-scale comparative analyses of tick genomes elucidate their genetic diversity and vector capacities.</title>
        <authorList>
            <person name="Jia N."/>
            <person name="Wang J."/>
            <person name="Shi W."/>
            <person name="Du L."/>
            <person name="Sun Y."/>
            <person name="Zhan W."/>
            <person name="Jiang J."/>
            <person name="Wang Q."/>
            <person name="Zhang B."/>
            <person name="Ji P."/>
            <person name="Sakyi L.B."/>
            <person name="Cui X."/>
            <person name="Yuan T."/>
            <person name="Jiang B."/>
            <person name="Yang W."/>
            <person name="Lam T.T.-Y."/>
            <person name="Chang Q."/>
            <person name="Ding S."/>
            <person name="Wang X."/>
            <person name="Zhu J."/>
            <person name="Ruan X."/>
            <person name="Zhao L."/>
            <person name="Wei J."/>
            <person name="Que T."/>
            <person name="Du C."/>
            <person name="Cheng J."/>
            <person name="Dai P."/>
            <person name="Han X."/>
            <person name="Huang E."/>
            <person name="Gao Y."/>
            <person name="Liu J."/>
            <person name="Shao H."/>
            <person name="Ye R."/>
            <person name="Li L."/>
            <person name="Wei W."/>
            <person name="Wang X."/>
            <person name="Wang C."/>
            <person name="Yang T."/>
            <person name="Huo Q."/>
            <person name="Li W."/>
            <person name="Guo W."/>
            <person name="Chen H."/>
            <person name="Zhou L."/>
            <person name="Ni X."/>
            <person name="Tian J."/>
            <person name="Zhou Y."/>
            <person name="Sheng Y."/>
            <person name="Liu T."/>
            <person name="Pan Y."/>
            <person name="Xia L."/>
            <person name="Li J."/>
            <person name="Zhao F."/>
            <person name="Cao W."/>
        </authorList>
    </citation>
    <scope>NUCLEOTIDE SEQUENCE</scope>
    <source>
        <strain evidence="1">Dsil-2018</strain>
    </source>
</reference>
<organism evidence="1 2">
    <name type="scientific">Dermacentor silvarum</name>
    <name type="common">Tick</name>
    <dbReference type="NCBI Taxonomy" id="543639"/>
    <lineage>
        <taxon>Eukaryota</taxon>
        <taxon>Metazoa</taxon>
        <taxon>Ecdysozoa</taxon>
        <taxon>Arthropoda</taxon>
        <taxon>Chelicerata</taxon>
        <taxon>Arachnida</taxon>
        <taxon>Acari</taxon>
        <taxon>Parasitiformes</taxon>
        <taxon>Ixodida</taxon>
        <taxon>Ixodoidea</taxon>
        <taxon>Ixodidae</taxon>
        <taxon>Rhipicephalinae</taxon>
        <taxon>Dermacentor</taxon>
    </lineage>
</organism>